<dbReference type="InterPro" id="IPR041577">
    <property type="entry name" value="RT_RNaseH_2"/>
</dbReference>
<keyword evidence="1" id="KW-0808">Transferase</keyword>
<feature type="domain" description="Reverse transcriptase" evidence="7">
    <location>
        <begin position="340"/>
        <end position="446"/>
    </location>
</feature>
<dbReference type="InterPro" id="IPR012337">
    <property type="entry name" value="RNaseH-like_sf"/>
</dbReference>
<dbReference type="PANTHER" id="PTHR37984:SF5">
    <property type="entry name" value="PROTEIN NYNRIN-LIKE"/>
    <property type="match status" value="1"/>
</dbReference>
<evidence type="ECO:0000313" key="9">
    <source>
        <dbReference type="EMBL" id="KAD5508340.1"/>
    </source>
</evidence>
<feature type="domain" description="Reverse transcriptase/retrotransposon-derived protein RNase H-like" evidence="8">
    <location>
        <begin position="510"/>
        <end position="554"/>
    </location>
</feature>
<evidence type="ECO:0008006" key="11">
    <source>
        <dbReference type="Google" id="ProtNLM"/>
    </source>
</evidence>
<dbReference type="Gene3D" id="3.30.70.270">
    <property type="match status" value="2"/>
</dbReference>
<dbReference type="CDD" id="cd00303">
    <property type="entry name" value="retropepsin_like"/>
    <property type="match status" value="1"/>
</dbReference>
<keyword evidence="5" id="KW-0511">Multifunctional enzyme</keyword>
<dbReference type="AlphaFoldDB" id="A0A5N6NZE2"/>
<evidence type="ECO:0000256" key="3">
    <source>
        <dbReference type="ARBA" id="ARBA00022722"/>
    </source>
</evidence>
<dbReference type="InterPro" id="IPR050951">
    <property type="entry name" value="Retrovirus_Pol_polyprotein"/>
</dbReference>
<proteinExistence type="predicted"/>
<keyword evidence="10" id="KW-1185">Reference proteome</keyword>
<evidence type="ECO:0000259" key="7">
    <source>
        <dbReference type="Pfam" id="PF00078"/>
    </source>
</evidence>
<evidence type="ECO:0000256" key="6">
    <source>
        <dbReference type="SAM" id="MobiDB-lite"/>
    </source>
</evidence>
<dbReference type="GO" id="GO:0016779">
    <property type="term" value="F:nucleotidyltransferase activity"/>
    <property type="evidence" value="ECO:0007669"/>
    <property type="project" value="UniProtKB-KW"/>
</dbReference>
<comment type="caution">
    <text evidence="9">The sequence shown here is derived from an EMBL/GenBank/DDBJ whole genome shotgun (WGS) entry which is preliminary data.</text>
</comment>
<dbReference type="Gene3D" id="3.30.420.10">
    <property type="entry name" value="Ribonuclease H-like superfamily/Ribonuclease H"/>
    <property type="match status" value="1"/>
</dbReference>
<dbReference type="Proteomes" id="UP000326396">
    <property type="component" value="Linkage Group LG16"/>
</dbReference>
<evidence type="ECO:0000259" key="8">
    <source>
        <dbReference type="Pfam" id="PF17919"/>
    </source>
</evidence>
<dbReference type="EMBL" id="SZYD01000008">
    <property type="protein sequence ID" value="KAD5508340.1"/>
    <property type="molecule type" value="Genomic_DNA"/>
</dbReference>
<dbReference type="InterPro" id="IPR043502">
    <property type="entry name" value="DNA/RNA_pol_sf"/>
</dbReference>
<keyword evidence="4" id="KW-0378">Hydrolase</keyword>
<evidence type="ECO:0000313" key="10">
    <source>
        <dbReference type="Proteomes" id="UP000326396"/>
    </source>
</evidence>
<dbReference type="InterPro" id="IPR036397">
    <property type="entry name" value="RNaseH_sf"/>
</dbReference>
<dbReference type="OrthoDB" id="10055717at2759"/>
<dbReference type="GO" id="GO:0003676">
    <property type="term" value="F:nucleic acid binding"/>
    <property type="evidence" value="ECO:0007669"/>
    <property type="project" value="InterPro"/>
</dbReference>
<dbReference type="InterPro" id="IPR000477">
    <property type="entry name" value="RT_dom"/>
</dbReference>
<dbReference type="InterPro" id="IPR043128">
    <property type="entry name" value="Rev_trsase/Diguanyl_cyclase"/>
</dbReference>
<organism evidence="9 10">
    <name type="scientific">Mikania micrantha</name>
    <name type="common">bitter vine</name>
    <dbReference type="NCBI Taxonomy" id="192012"/>
    <lineage>
        <taxon>Eukaryota</taxon>
        <taxon>Viridiplantae</taxon>
        <taxon>Streptophyta</taxon>
        <taxon>Embryophyta</taxon>
        <taxon>Tracheophyta</taxon>
        <taxon>Spermatophyta</taxon>
        <taxon>Magnoliopsida</taxon>
        <taxon>eudicotyledons</taxon>
        <taxon>Gunneridae</taxon>
        <taxon>Pentapetalae</taxon>
        <taxon>asterids</taxon>
        <taxon>campanulids</taxon>
        <taxon>Asterales</taxon>
        <taxon>Asteraceae</taxon>
        <taxon>Asteroideae</taxon>
        <taxon>Heliantheae alliance</taxon>
        <taxon>Eupatorieae</taxon>
        <taxon>Mikania</taxon>
    </lineage>
</organism>
<keyword evidence="3" id="KW-0540">Nuclease</keyword>
<name>A0A5N6NZE2_9ASTR</name>
<dbReference type="Pfam" id="PF17919">
    <property type="entry name" value="RT_RNaseH_2"/>
    <property type="match status" value="1"/>
</dbReference>
<keyword evidence="4" id="KW-0255">Endonuclease</keyword>
<dbReference type="FunFam" id="3.30.70.270:FF:000020">
    <property type="entry name" value="Transposon Tf2-6 polyprotein-like Protein"/>
    <property type="match status" value="1"/>
</dbReference>
<dbReference type="SUPFAM" id="SSF53098">
    <property type="entry name" value="Ribonuclease H-like"/>
    <property type="match status" value="1"/>
</dbReference>
<dbReference type="PANTHER" id="PTHR37984">
    <property type="entry name" value="PROTEIN CBG26694"/>
    <property type="match status" value="1"/>
</dbReference>
<evidence type="ECO:0000256" key="1">
    <source>
        <dbReference type="ARBA" id="ARBA00022679"/>
    </source>
</evidence>
<dbReference type="SUPFAM" id="SSF56672">
    <property type="entry name" value="DNA/RNA polymerases"/>
    <property type="match status" value="1"/>
</dbReference>
<protein>
    <recommendedName>
        <fullName evidence="11">Reverse transcriptase</fullName>
    </recommendedName>
</protein>
<dbReference type="Pfam" id="PF00078">
    <property type="entry name" value="RVT_1"/>
    <property type="match status" value="1"/>
</dbReference>
<feature type="compositionally biased region" description="Polar residues" evidence="6">
    <location>
        <begin position="1054"/>
        <end position="1064"/>
    </location>
</feature>
<dbReference type="CDD" id="cd01647">
    <property type="entry name" value="RT_LTR"/>
    <property type="match status" value="1"/>
</dbReference>
<accession>A0A5N6NZE2</accession>
<evidence type="ECO:0000256" key="5">
    <source>
        <dbReference type="ARBA" id="ARBA00023268"/>
    </source>
</evidence>
<sequence length="1106" mass="125551">MPHIRSQGAPEFELTSPKRNWRLSTVTLGARCSALVQNKLPEKLEDPGIFTNPCLFGGSHVNHALADLGASINLMPYSIYKQLDLGEPAPTRMSLALADRSVKYPRGIVENVLVKVDKFVFPVDFVILDMKADDRVSLIIGRPFLRTAKAMIDVYKDKISLRVGDDTVIFDVVKSMKNSSGQDDRGDQDLGNEVERVKDVGDEVHAAAIEAYLDYILSNLAVEPPIYPTVFEVESSEPVDKPSVEAPPSLELKELPPHLECAFLDRDSDQPVIISAALTDVEKSRLIGVMREHKQAIAWKLMGIKGIHPSFLHAVPKKGSMTVVVNEKEIVPTRTVTGWRILIALEDQEKTTFTCPYGTFTYPRMPLRLRNAPATFRRCMVAIFQDMIETSMEVFMDDFFVFGSSFDQCLTNLEKMLRRCVENNPMLNWEKCHFMVTEGIVLGHKISRDNIQVDKAKIEKISKLPPPTSVKVVRSFLGHAGFYRRFIKDFSKITRPIIRLLEKDVEFVFDDDCLRAFEYLKERLVSAPILIAPDWSQPFELMCDASDFAVGLSLGKGWISISTLFIMRDAKSRLIRWILLLSEFDIKIKDKNGDENVAADHLSRIEDPEREFIHEGAMRDRFPLETLMSVGIDKICRTDRLDEGLPWFSDIANYLANGFLLKGLTSQQRKKFFADTRHYIWDEPYLCRVCADQVFRRCVSREKGLEILRHCHEGLTGGHHGPSTAKKVFDSGFYWPPFLRMLMRWLGSAIPVRGQETSHPGMGCPRILFRNILVAIDYVSKWVEAQALPTNDARVVMDKVLAKYGVTYRLSTAYHPQTSGKVENANRGVKRFLERTVGHTRKDWADKLDDALWAFRTAFKNPIRTTPYRMVYGKACHLLVELEHKAFWALKAVNLDMSQAGKHRRLKNVKEFAKGNRVLVYDSRLRLFPRKLKSRWRGPFVVREVFPHDAVELESGDHTWKVNGHRLKPYIGGPIPSDEEVILLESRAVRDSGFGPEGNLLVSGNRASNVALQPVPTDLPCMVPDSNSTAPCGNTSRPTLLAHDKYDSKKRQGKSYNRGQGSVQDTREGEEVVTDQEVVEEGQIECKDLTKEAIRMKIQERIDPPM</sequence>
<dbReference type="Gene3D" id="1.10.340.70">
    <property type="match status" value="1"/>
</dbReference>
<dbReference type="InterPro" id="IPR021109">
    <property type="entry name" value="Peptidase_aspartic_dom_sf"/>
</dbReference>
<evidence type="ECO:0000256" key="4">
    <source>
        <dbReference type="ARBA" id="ARBA00022759"/>
    </source>
</evidence>
<feature type="region of interest" description="Disordered" evidence="6">
    <location>
        <begin position="1045"/>
        <end position="1077"/>
    </location>
</feature>
<dbReference type="Gene3D" id="2.40.70.10">
    <property type="entry name" value="Acid Proteases"/>
    <property type="match status" value="1"/>
</dbReference>
<dbReference type="GO" id="GO:0004519">
    <property type="term" value="F:endonuclease activity"/>
    <property type="evidence" value="ECO:0007669"/>
    <property type="project" value="UniProtKB-KW"/>
</dbReference>
<evidence type="ECO:0000256" key="2">
    <source>
        <dbReference type="ARBA" id="ARBA00022695"/>
    </source>
</evidence>
<gene>
    <name evidence="9" type="ORF">E3N88_16043</name>
</gene>
<reference evidence="9 10" key="1">
    <citation type="submission" date="2019-05" db="EMBL/GenBank/DDBJ databases">
        <title>Mikania micrantha, genome provides insights into the molecular mechanism of rapid growth.</title>
        <authorList>
            <person name="Liu B."/>
        </authorList>
    </citation>
    <scope>NUCLEOTIDE SEQUENCE [LARGE SCALE GENOMIC DNA]</scope>
    <source>
        <strain evidence="9">NLD-2019</strain>
        <tissue evidence="9">Leaf</tissue>
    </source>
</reference>
<keyword evidence="2" id="KW-0548">Nucleotidyltransferase</keyword>